<evidence type="ECO:0000313" key="3">
    <source>
        <dbReference type="Proteomes" id="UP001416393"/>
    </source>
</evidence>
<keyword evidence="1" id="KW-1133">Transmembrane helix</keyword>
<evidence type="ECO:0008006" key="4">
    <source>
        <dbReference type="Google" id="ProtNLM"/>
    </source>
</evidence>
<keyword evidence="1" id="KW-0812">Transmembrane</keyword>
<gene>
    <name evidence="2" type="ORF">VP395_10385</name>
</gene>
<dbReference type="EMBL" id="JAZHYP010000004">
    <property type="protein sequence ID" value="MEN3324137.1"/>
    <property type="molecule type" value="Genomic_DNA"/>
</dbReference>
<accession>A0ABV0AD42</accession>
<comment type="caution">
    <text evidence="2">The sequence shown here is derived from an EMBL/GenBank/DDBJ whole genome shotgun (WGS) entry which is preliminary data.</text>
</comment>
<keyword evidence="1" id="KW-0472">Membrane</keyword>
<protein>
    <recommendedName>
        <fullName evidence="4">SGNH/GDSL hydrolase family protein</fullName>
    </recommendedName>
</protein>
<evidence type="ECO:0000256" key="1">
    <source>
        <dbReference type="SAM" id="Phobius"/>
    </source>
</evidence>
<organism evidence="2 3">
    <name type="scientific">Mariniflexile soesokkakense</name>
    <dbReference type="NCBI Taxonomy" id="1343160"/>
    <lineage>
        <taxon>Bacteria</taxon>
        <taxon>Pseudomonadati</taxon>
        <taxon>Bacteroidota</taxon>
        <taxon>Flavobacteriia</taxon>
        <taxon>Flavobacteriales</taxon>
        <taxon>Flavobacteriaceae</taxon>
        <taxon>Mariniflexile</taxon>
    </lineage>
</organism>
<sequence>MKKLVVNLILYSILIVFSLEILVRIFHLTKDYPVRYVDEFGVEKWKPNQNGYSVTGNRRQNFSEYHINKFGYNSYREFNPSRDKVEIALVGDSFIEGFHQNYYNSIGKKIENKLNGVEVYEYGYAGYDLADQLHLIDQYKEQFNLIDYVVLGIKFENDFTRGEYNVVEERMVLESPAYKAMRQFKLLVYLQNIGAFDNPRELIGKILSREVDDAHKLTKIEEEKNQKKLVHKYIENFESLINIYGFDKAKFIFLLDSEKTPQTFLDFLNKHQFKYLDFSEALKKSKTPTTLIYDMHWNNHGRSIIAKLITDYIKINIKKKQIIF</sequence>
<reference evidence="2 3" key="1">
    <citation type="submission" date="2024-01" db="EMBL/GenBank/DDBJ databases">
        <title>Mariniflexile litorale sp. nov., isolated from the shallow sediments of the Sea of Japan.</title>
        <authorList>
            <person name="Romanenko L."/>
            <person name="Bystritskaya E."/>
            <person name="Isaeva M."/>
        </authorList>
    </citation>
    <scope>NUCLEOTIDE SEQUENCE [LARGE SCALE GENOMIC DNA]</scope>
    <source>
        <strain evidence="2 3">KCTC 32427</strain>
    </source>
</reference>
<dbReference type="RefSeq" id="WP_346241943.1">
    <property type="nucleotide sequence ID" value="NZ_JAZHYP010000004.1"/>
</dbReference>
<dbReference type="Proteomes" id="UP001416393">
    <property type="component" value="Unassembled WGS sequence"/>
</dbReference>
<proteinExistence type="predicted"/>
<keyword evidence="3" id="KW-1185">Reference proteome</keyword>
<dbReference type="Gene3D" id="3.40.50.1110">
    <property type="entry name" value="SGNH hydrolase"/>
    <property type="match status" value="1"/>
</dbReference>
<name>A0ABV0AD42_9FLAO</name>
<evidence type="ECO:0000313" key="2">
    <source>
        <dbReference type="EMBL" id="MEN3324137.1"/>
    </source>
</evidence>
<dbReference type="InterPro" id="IPR036514">
    <property type="entry name" value="SGNH_hydro_sf"/>
</dbReference>
<dbReference type="SUPFAM" id="SSF52266">
    <property type="entry name" value="SGNH hydrolase"/>
    <property type="match status" value="1"/>
</dbReference>
<feature type="transmembrane region" description="Helical" evidence="1">
    <location>
        <begin position="6"/>
        <end position="26"/>
    </location>
</feature>